<comment type="subcellular location">
    <subcellularLocation>
        <location evidence="1">Cell inner membrane</location>
        <topology evidence="1">Single-pass membrane protein</topology>
    </subcellularLocation>
</comment>
<accession>A0ABS9AZG7</accession>
<dbReference type="InterPro" id="IPR022346">
    <property type="entry name" value="T2SS_GspH"/>
</dbReference>
<evidence type="ECO:0000256" key="7">
    <source>
        <dbReference type="ARBA" id="ARBA00022989"/>
    </source>
</evidence>
<feature type="transmembrane region" description="Helical" evidence="11">
    <location>
        <begin position="12"/>
        <end position="35"/>
    </location>
</feature>
<keyword evidence="3" id="KW-1003">Cell membrane</keyword>
<feature type="domain" description="General secretion pathway GspH" evidence="12">
    <location>
        <begin position="49"/>
        <end position="140"/>
    </location>
</feature>
<dbReference type="InterPro" id="IPR045584">
    <property type="entry name" value="Pilin-like"/>
</dbReference>
<comment type="similarity">
    <text evidence="9">Belongs to the GSP H family.</text>
</comment>
<evidence type="ECO:0000256" key="8">
    <source>
        <dbReference type="ARBA" id="ARBA00023136"/>
    </source>
</evidence>
<organism evidence="13 14">
    <name type="scientific">Billgrantia aerodenitrificans</name>
    <dbReference type="NCBI Taxonomy" id="2733483"/>
    <lineage>
        <taxon>Bacteria</taxon>
        <taxon>Pseudomonadati</taxon>
        <taxon>Pseudomonadota</taxon>
        <taxon>Gammaproteobacteria</taxon>
        <taxon>Oceanospirillales</taxon>
        <taxon>Halomonadaceae</taxon>
        <taxon>Billgrantia</taxon>
    </lineage>
</organism>
<keyword evidence="5" id="KW-0997">Cell inner membrane</keyword>
<evidence type="ECO:0000313" key="14">
    <source>
        <dbReference type="Proteomes" id="UP001320272"/>
    </source>
</evidence>
<evidence type="ECO:0000256" key="2">
    <source>
        <dbReference type="ARBA" id="ARBA00021549"/>
    </source>
</evidence>
<evidence type="ECO:0000256" key="3">
    <source>
        <dbReference type="ARBA" id="ARBA00022475"/>
    </source>
</evidence>
<evidence type="ECO:0000256" key="6">
    <source>
        <dbReference type="ARBA" id="ARBA00022692"/>
    </source>
</evidence>
<evidence type="ECO:0000256" key="10">
    <source>
        <dbReference type="ARBA" id="ARBA00030775"/>
    </source>
</evidence>
<reference evidence="13 14" key="1">
    <citation type="journal article" date="2021" name="Front. Microbiol.">
        <title>Aerobic Denitrification and Heterotrophic Sulfur Oxidation in the Genus Halomonas Revealed by Six Novel Species Characterizations and Genome-Based Analysis.</title>
        <authorList>
            <person name="Wang L."/>
            <person name="Shao Z."/>
        </authorList>
    </citation>
    <scope>NUCLEOTIDE SEQUENCE [LARGE SCALE GENOMIC DNA]</scope>
    <source>
        <strain evidence="13 14">MCCC 1A11058</strain>
    </source>
</reference>
<keyword evidence="4" id="KW-0488">Methylation</keyword>
<dbReference type="SUPFAM" id="SSF54523">
    <property type="entry name" value="Pili subunits"/>
    <property type="match status" value="1"/>
</dbReference>
<evidence type="ECO:0000256" key="5">
    <source>
        <dbReference type="ARBA" id="ARBA00022519"/>
    </source>
</evidence>
<dbReference type="Proteomes" id="UP001320272">
    <property type="component" value="Unassembled WGS sequence"/>
</dbReference>
<evidence type="ECO:0000256" key="9">
    <source>
        <dbReference type="ARBA" id="ARBA00025772"/>
    </source>
</evidence>
<evidence type="ECO:0000313" key="13">
    <source>
        <dbReference type="EMBL" id="MCE8027003.1"/>
    </source>
</evidence>
<dbReference type="Pfam" id="PF07963">
    <property type="entry name" value="N_methyl"/>
    <property type="match status" value="1"/>
</dbReference>
<evidence type="ECO:0000256" key="1">
    <source>
        <dbReference type="ARBA" id="ARBA00004377"/>
    </source>
</evidence>
<evidence type="ECO:0000256" key="11">
    <source>
        <dbReference type="SAM" id="Phobius"/>
    </source>
</evidence>
<keyword evidence="7 11" id="KW-1133">Transmembrane helix</keyword>
<evidence type="ECO:0000259" key="12">
    <source>
        <dbReference type="Pfam" id="PF12019"/>
    </source>
</evidence>
<dbReference type="PROSITE" id="PS00409">
    <property type="entry name" value="PROKAR_NTER_METHYL"/>
    <property type="match status" value="1"/>
</dbReference>
<dbReference type="EMBL" id="JABFTV010000021">
    <property type="protein sequence ID" value="MCE8027003.1"/>
    <property type="molecule type" value="Genomic_DNA"/>
</dbReference>
<keyword evidence="14" id="KW-1185">Reference proteome</keyword>
<name>A0ABS9AZG7_9GAMM</name>
<sequence length="147" mass="15547">MTAGKLKKRAGFTLIELLVTIAVMAIIATIAVPGFQGMMASNRLASDHNEILSALNLARSEAIKRRQDVEFEVTSTSPWAYEINVDGSTLRVRSGSRGSLSFGTGTSVTFNSLGRAPACSGGCVLTITHLSGSRDININSFGRIGRG</sequence>
<dbReference type="InterPro" id="IPR012902">
    <property type="entry name" value="N_methyl_site"/>
</dbReference>
<keyword evidence="6 11" id="KW-0812">Transmembrane</keyword>
<proteinExistence type="inferred from homology"/>
<dbReference type="Pfam" id="PF12019">
    <property type="entry name" value="GspH"/>
    <property type="match status" value="1"/>
</dbReference>
<dbReference type="RefSeq" id="WP_234255692.1">
    <property type="nucleotide sequence ID" value="NZ_JABFTV010000021.1"/>
</dbReference>
<dbReference type="Gene3D" id="3.30.700.10">
    <property type="entry name" value="Glycoprotein, Type 4 Pilin"/>
    <property type="match status" value="1"/>
</dbReference>
<dbReference type="NCBIfam" id="TIGR02532">
    <property type="entry name" value="IV_pilin_GFxxxE"/>
    <property type="match status" value="1"/>
</dbReference>
<protein>
    <recommendedName>
        <fullName evidence="2">Type II secretion system protein H</fullName>
    </recommendedName>
    <alternativeName>
        <fullName evidence="10">General secretion pathway protein H</fullName>
    </alternativeName>
</protein>
<keyword evidence="8 11" id="KW-0472">Membrane</keyword>
<gene>
    <name evidence="13" type="ORF">HOP59_23020</name>
</gene>
<evidence type="ECO:0000256" key="4">
    <source>
        <dbReference type="ARBA" id="ARBA00022481"/>
    </source>
</evidence>
<comment type="caution">
    <text evidence="13">The sequence shown here is derived from an EMBL/GenBank/DDBJ whole genome shotgun (WGS) entry which is preliminary data.</text>
</comment>